<reference evidence="1 2" key="1">
    <citation type="submission" date="2017-02" db="EMBL/GenBank/DDBJ databases">
        <authorList>
            <person name="Peterson S.W."/>
        </authorList>
    </citation>
    <scope>NUCLEOTIDE SEQUENCE [LARGE SCALE GENOMIC DNA]</scope>
    <source>
        <strain evidence="1 2">DSM 22899</strain>
    </source>
</reference>
<dbReference type="Gene3D" id="3.30.1490.20">
    <property type="entry name" value="ATP-grasp fold, A domain"/>
    <property type="match status" value="1"/>
</dbReference>
<evidence type="ECO:0000313" key="1">
    <source>
        <dbReference type="EMBL" id="SKB78604.1"/>
    </source>
</evidence>
<protein>
    <recommendedName>
        <fullName evidence="3">ATP-grasp domain-containing protein</fullName>
    </recommendedName>
</protein>
<sequence>MHLKATTTIRDSWTWPIRNFFIKLANWEYWPAPVFYLPIGWYWIWISIRARTPFFFSAANPRIPYSGFTLAPKDEIYRLLPAHCYPKTLLIAAGTDVHTLEQSLNDNGLHFPLIAKPNIGDRGVQVKILESSTDLHHYAAASKVNFLIQEFIDYDHEIGIFYYRVPGEKRGRISGIVGKEYLTVTGDGTSSIEALLTVKNRYIIQLPRLKATYGKKLDTVLQRGAKYTLPYGSHCRGALFRDVSDKINDKLLNVIDDICQRIPKFHYGRMDVKFKGWDELNQGKNFSIIELNGAASEPAHIYDPKHSVFFAWKEVCRHWQLLYKISKANSKKEGVALMRFNDGIKMLNDHFKIRRLMK</sequence>
<dbReference type="Proteomes" id="UP000190541">
    <property type="component" value="Unassembled WGS sequence"/>
</dbReference>
<dbReference type="AlphaFoldDB" id="A0A1T5E424"/>
<dbReference type="InterPro" id="IPR013815">
    <property type="entry name" value="ATP_grasp_subdomain_1"/>
</dbReference>
<dbReference type="GO" id="GO:0005524">
    <property type="term" value="F:ATP binding"/>
    <property type="evidence" value="ECO:0007669"/>
    <property type="project" value="InterPro"/>
</dbReference>
<dbReference type="SUPFAM" id="SSF56059">
    <property type="entry name" value="Glutathione synthetase ATP-binding domain-like"/>
    <property type="match status" value="1"/>
</dbReference>
<gene>
    <name evidence="1" type="ORF">SAMN05660226_03138</name>
</gene>
<accession>A0A1T5E424</accession>
<evidence type="ECO:0000313" key="2">
    <source>
        <dbReference type="Proteomes" id="UP000190541"/>
    </source>
</evidence>
<dbReference type="EMBL" id="FUYS01000008">
    <property type="protein sequence ID" value="SKB78604.1"/>
    <property type="molecule type" value="Genomic_DNA"/>
</dbReference>
<evidence type="ECO:0008006" key="3">
    <source>
        <dbReference type="Google" id="ProtNLM"/>
    </source>
</evidence>
<proteinExistence type="predicted"/>
<dbReference type="OrthoDB" id="9775266at2"/>
<name>A0A1T5E424_9SPHI</name>
<dbReference type="STRING" id="623280.SAMN05660226_03138"/>
<organism evidence="1 2">
    <name type="scientific">Parapedobacter luteus</name>
    <dbReference type="NCBI Taxonomy" id="623280"/>
    <lineage>
        <taxon>Bacteria</taxon>
        <taxon>Pseudomonadati</taxon>
        <taxon>Bacteroidota</taxon>
        <taxon>Sphingobacteriia</taxon>
        <taxon>Sphingobacteriales</taxon>
        <taxon>Sphingobacteriaceae</taxon>
        <taxon>Parapedobacter</taxon>
    </lineage>
</organism>
<keyword evidence="2" id="KW-1185">Reference proteome</keyword>
<dbReference type="RefSeq" id="WP_079717785.1">
    <property type="nucleotide sequence ID" value="NZ_FUYS01000008.1"/>
</dbReference>